<gene>
    <name evidence="2" type="ORF">KSX_74060</name>
</gene>
<feature type="domain" description="Transposase IS204/IS1001/IS1096/IS1165 DDE" evidence="1">
    <location>
        <begin position="8"/>
        <end position="129"/>
    </location>
</feature>
<accession>A0A8J3MX11</accession>
<dbReference type="AlphaFoldDB" id="A0A8J3MX11"/>
<name>A0A8J3MX11_9CHLR</name>
<proteinExistence type="predicted"/>
<evidence type="ECO:0000259" key="1">
    <source>
        <dbReference type="Pfam" id="PF01610"/>
    </source>
</evidence>
<sequence>MCRTSSTHASWLFVRQAEKLDEKRHQSVEQICQAHLDLETAYQLGQGLVMMLAERRGADLVAWLIQAEQSGPPEFKKMAKGIRLDYAAVKTVFSSEWSNGQVEAQVNCLKLQKRIVFGRANFDLLRLRVLCRV</sequence>
<evidence type="ECO:0000313" key="3">
    <source>
        <dbReference type="Proteomes" id="UP000612362"/>
    </source>
</evidence>
<protein>
    <recommendedName>
        <fullName evidence="1">Transposase IS204/IS1001/IS1096/IS1165 DDE domain-containing protein</fullName>
    </recommendedName>
</protein>
<dbReference type="EMBL" id="BNJF01000005">
    <property type="protein sequence ID" value="GHO49243.1"/>
    <property type="molecule type" value="Genomic_DNA"/>
</dbReference>
<dbReference type="PANTHER" id="PTHR33498">
    <property type="entry name" value="TRANSPOSASE FOR INSERTION SEQUENCE ELEMENT IS1557"/>
    <property type="match status" value="1"/>
</dbReference>
<dbReference type="RefSeq" id="WP_220198392.1">
    <property type="nucleotide sequence ID" value="NZ_BNJF01000005.1"/>
</dbReference>
<reference evidence="2" key="1">
    <citation type="submission" date="2020-10" db="EMBL/GenBank/DDBJ databases">
        <title>Taxonomic study of unclassified bacteria belonging to the class Ktedonobacteria.</title>
        <authorList>
            <person name="Yabe S."/>
            <person name="Wang C.M."/>
            <person name="Zheng Y."/>
            <person name="Sakai Y."/>
            <person name="Cavaletti L."/>
            <person name="Monciardini P."/>
            <person name="Donadio S."/>
        </authorList>
    </citation>
    <scope>NUCLEOTIDE SEQUENCE</scope>
    <source>
        <strain evidence="2">SOSP1-1</strain>
    </source>
</reference>
<dbReference type="PANTHER" id="PTHR33498:SF1">
    <property type="entry name" value="TRANSPOSASE FOR INSERTION SEQUENCE ELEMENT IS1557"/>
    <property type="match status" value="1"/>
</dbReference>
<organism evidence="2 3">
    <name type="scientific">Ktedonospora formicarum</name>
    <dbReference type="NCBI Taxonomy" id="2778364"/>
    <lineage>
        <taxon>Bacteria</taxon>
        <taxon>Bacillati</taxon>
        <taxon>Chloroflexota</taxon>
        <taxon>Ktedonobacteria</taxon>
        <taxon>Ktedonobacterales</taxon>
        <taxon>Ktedonobacteraceae</taxon>
        <taxon>Ktedonospora</taxon>
    </lineage>
</organism>
<dbReference type="InterPro" id="IPR047951">
    <property type="entry name" value="Transpos_ISL3"/>
</dbReference>
<dbReference type="Pfam" id="PF01610">
    <property type="entry name" value="DDE_Tnp_ISL3"/>
    <property type="match status" value="1"/>
</dbReference>
<dbReference type="Proteomes" id="UP000612362">
    <property type="component" value="Unassembled WGS sequence"/>
</dbReference>
<keyword evidence="3" id="KW-1185">Reference proteome</keyword>
<evidence type="ECO:0000313" key="2">
    <source>
        <dbReference type="EMBL" id="GHO49243.1"/>
    </source>
</evidence>
<comment type="caution">
    <text evidence="2">The sequence shown here is derived from an EMBL/GenBank/DDBJ whole genome shotgun (WGS) entry which is preliminary data.</text>
</comment>
<dbReference type="InterPro" id="IPR002560">
    <property type="entry name" value="Transposase_DDE"/>
</dbReference>